<feature type="transmembrane region" description="Helical" evidence="13">
    <location>
        <begin position="123"/>
        <end position="146"/>
    </location>
</feature>
<dbReference type="EMBL" id="JACDTQ010002604">
    <property type="protein sequence ID" value="KAF5917038.1"/>
    <property type="molecule type" value="Genomic_DNA"/>
</dbReference>
<evidence type="ECO:0000256" key="2">
    <source>
        <dbReference type="ARBA" id="ARBA00004651"/>
    </source>
</evidence>
<accession>A0A7J7EMS8</accession>
<feature type="transmembrane region" description="Helical" evidence="13">
    <location>
        <begin position="49"/>
        <end position="69"/>
    </location>
</feature>
<evidence type="ECO:0000259" key="14">
    <source>
        <dbReference type="PROSITE" id="PS50262"/>
    </source>
</evidence>
<feature type="transmembrane region" description="Helical" evidence="13">
    <location>
        <begin position="389"/>
        <end position="414"/>
    </location>
</feature>
<keyword evidence="12" id="KW-0807">Transducer</keyword>
<proteinExistence type="inferred from homology"/>
<dbReference type="CDD" id="cd13949">
    <property type="entry name" value="7tm_V1R_pheromone"/>
    <property type="match status" value="1"/>
</dbReference>
<evidence type="ECO:0000256" key="1">
    <source>
        <dbReference type="ARBA" id="ARBA00003878"/>
    </source>
</evidence>
<keyword evidence="8" id="KW-0297">G-protein coupled receptor</keyword>
<evidence type="ECO:0000256" key="6">
    <source>
        <dbReference type="ARBA" id="ARBA00022692"/>
    </source>
</evidence>
<dbReference type="FunFam" id="1.20.1070.10:FF:000033">
    <property type="entry name" value="Vomeronasal type-1 receptor"/>
    <property type="match status" value="1"/>
</dbReference>
<evidence type="ECO:0000256" key="11">
    <source>
        <dbReference type="ARBA" id="ARBA00023180"/>
    </source>
</evidence>
<evidence type="ECO:0000256" key="9">
    <source>
        <dbReference type="ARBA" id="ARBA00023136"/>
    </source>
</evidence>
<dbReference type="Proteomes" id="UP000551758">
    <property type="component" value="Unassembled WGS sequence"/>
</dbReference>
<evidence type="ECO:0000256" key="10">
    <source>
        <dbReference type="ARBA" id="ARBA00023170"/>
    </source>
</evidence>
<dbReference type="GO" id="GO:0007606">
    <property type="term" value="P:sensory perception of chemical stimulus"/>
    <property type="evidence" value="ECO:0007669"/>
    <property type="project" value="UniProtKB-ARBA"/>
</dbReference>
<sequence length="486" mass="54668">MTSMDLKIGIVLLVQIIIGILGNFSLLYHISLYFNGGRSRCTYMIFKHLTIANTLVIISRGIPETMVAFGLKHFLNGFGCKVVFYVHRVARGVSIGITCLLSVFQAITISPRNSRWAKLKVKALKYIGPSSILCWILNMLVNIIVLTRETEKWSNKNITTTIDFKYCSATLCDKGTALLNAVLVSTPGVLCLGLMTWASVSIVFLLCRHKQRVQHIYRNNISPRFSSETRATQIILVLVSIFVCFYTFSSIIYIYFSFSGKSTRWLVNTSALINSCFPTASPLILLSCNPSVSRHFCACTRRNTLLPHLSLIYSSPTESHTQSQASLIADRVVKKGRDSALQNGLCGVEYWNDLPGPDHHWNPGEFLTLISLSFSLLRGYRSRYRDLIFRYLTIANSLVIPSIGILETMAAFGLRHFLKWLGLSISTTCLMGVFQAISISPRNSRWAELKGKVNKFVSMHVTDKRINKNITKTRDFGSCSATFRYK</sequence>
<comment type="function">
    <text evidence="1">Putative pheromone receptor.</text>
</comment>
<evidence type="ECO:0000256" key="12">
    <source>
        <dbReference type="ARBA" id="ARBA00023224"/>
    </source>
</evidence>
<dbReference type="InterPro" id="IPR004072">
    <property type="entry name" value="Vmron_rcpt_1"/>
</dbReference>
<reference evidence="15 16" key="1">
    <citation type="journal article" date="2020" name="Mol. Biol. Evol.">
        <title>Interspecific Gene Flow and the Evolution of Specialization in Black and White Rhinoceros.</title>
        <authorList>
            <person name="Moodley Y."/>
            <person name="Westbury M.V."/>
            <person name="Russo I.M."/>
            <person name="Gopalakrishnan S."/>
            <person name="Rakotoarivelo A."/>
            <person name="Olsen R.A."/>
            <person name="Prost S."/>
            <person name="Tunstall T."/>
            <person name="Ryder O.A."/>
            <person name="Dalen L."/>
            <person name="Bruford M.W."/>
        </authorList>
    </citation>
    <scope>NUCLEOTIDE SEQUENCE [LARGE SCALE GENOMIC DNA]</scope>
    <source>
        <strain evidence="15">SBR-YM</strain>
        <tissue evidence="15">Skin</tissue>
    </source>
</reference>
<evidence type="ECO:0000256" key="13">
    <source>
        <dbReference type="SAM" id="Phobius"/>
    </source>
</evidence>
<dbReference type="SUPFAM" id="SSF81321">
    <property type="entry name" value="Family A G protein-coupled receptor-like"/>
    <property type="match status" value="1"/>
</dbReference>
<evidence type="ECO:0000256" key="4">
    <source>
        <dbReference type="ARBA" id="ARBA00022475"/>
    </source>
</evidence>
<dbReference type="PROSITE" id="PS50262">
    <property type="entry name" value="G_PROTEIN_RECEP_F1_2"/>
    <property type="match status" value="1"/>
</dbReference>
<keyword evidence="6 13" id="KW-0812">Transmembrane</keyword>
<keyword evidence="11" id="KW-0325">Glycoprotein</keyword>
<keyword evidence="4" id="KW-1003">Cell membrane</keyword>
<feature type="transmembrane region" description="Helical" evidence="13">
    <location>
        <begin position="6"/>
        <end position="28"/>
    </location>
</feature>
<evidence type="ECO:0000256" key="3">
    <source>
        <dbReference type="ARBA" id="ARBA00010663"/>
    </source>
</evidence>
<keyword evidence="7 13" id="KW-1133">Transmembrane helix</keyword>
<dbReference type="PANTHER" id="PTHR24062">
    <property type="entry name" value="VOMERONASAL TYPE-1 RECEPTOR"/>
    <property type="match status" value="1"/>
</dbReference>
<keyword evidence="9 13" id="KW-0472">Membrane</keyword>
<keyword evidence="10" id="KW-0675">Receptor</keyword>
<gene>
    <name evidence="15" type="ORF">HPG69_013962</name>
</gene>
<comment type="subcellular location">
    <subcellularLocation>
        <location evidence="2">Cell membrane</location>
        <topology evidence="2">Multi-pass membrane protein</topology>
    </subcellularLocation>
</comment>
<dbReference type="Pfam" id="PF03402">
    <property type="entry name" value="V1R"/>
    <property type="match status" value="2"/>
</dbReference>
<feature type="non-terminal residue" evidence="15">
    <location>
        <position position="1"/>
    </location>
</feature>
<evidence type="ECO:0000313" key="15">
    <source>
        <dbReference type="EMBL" id="KAF5917038.1"/>
    </source>
</evidence>
<evidence type="ECO:0000256" key="7">
    <source>
        <dbReference type="ARBA" id="ARBA00022989"/>
    </source>
</evidence>
<dbReference type="PRINTS" id="PR01534">
    <property type="entry name" value="VOMERONASL1R"/>
</dbReference>
<feature type="transmembrane region" description="Helical" evidence="13">
    <location>
        <begin position="234"/>
        <end position="256"/>
    </location>
</feature>
<evidence type="ECO:0000313" key="16">
    <source>
        <dbReference type="Proteomes" id="UP000551758"/>
    </source>
</evidence>
<evidence type="ECO:0000256" key="8">
    <source>
        <dbReference type="ARBA" id="ARBA00023040"/>
    </source>
</evidence>
<protein>
    <recommendedName>
        <fullName evidence="14">G-protein coupled receptors family 1 profile domain-containing protein</fullName>
    </recommendedName>
</protein>
<keyword evidence="16" id="KW-1185">Reference proteome</keyword>
<dbReference type="AlphaFoldDB" id="A0A7J7EMS8"/>
<evidence type="ECO:0000256" key="5">
    <source>
        <dbReference type="ARBA" id="ARBA00022507"/>
    </source>
</evidence>
<comment type="similarity">
    <text evidence="3">Belongs to the G-protein coupled receptor 1 family.</text>
</comment>
<organism evidence="15 16">
    <name type="scientific">Diceros bicornis minor</name>
    <name type="common">South-central black rhinoceros</name>
    <dbReference type="NCBI Taxonomy" id="77932"/>
    <lineage>
        <taxon>Eukaryota</taxon>
        <taxon>Metazoa</taxon>
        <taxon>Chordata</taxon>
        <taxon>Craniata</taxon>
        <taxon>Vertebrata</taxon>
        <taxon>Euteleostomi</taxon>
        <taxon>Mammalia</taxon>
        <taxon>Eutheria</taxon>
        <taxon>Laurasiatheria</taxon>
        <taxon>Perissodactyla</taxon>
        <taxon>Rhinocerotidae</taxon>
        <taxon>Diceros</taxon>
    </lineage>
</organism>
<dbReference type="InterPro" id="IPR017452">
    <property type="entry name" value="GPCR_Rhodpsn_7TM"/>
</dbReference>
<keyword evidence="5" id="KW-0589">Pheromone response</keyword>
<dbReference type="GO" id="GO:0019236">
    <property type="term" value="P:response to pheromone"/>
    <property type="evidence" value="ECO:0007669"/>
    <property type="project" value="UniProtKB-KW"/>
</dbReference>
<feature type="domain" description="G-protein coupled receptors family 1 profile" evidence="14">
    <location>
        <begin position="22"/>
        <end position="285"/>
    </location>
</feature>
<dbReference type="GO" id="GO:0005886">
    <property type="term" value="C:plasma membrane"/>
    <property type="evidence" value="ECO:0007669"/>
    <property type="project" value="UniProtKB-SubCell"/>
</dbReference>
<feature type="transmembrane region" description="Helical" evidence="13">
    <location>
        <begin position="89"/>
        <end position="111"/>
    </location>
</feature>
<dbReference type="Gene3D" id="1.20.1070.10">
    <property type="entry name" value="Rhodopsin 7-helix transmembrane proteins"/>
    <property type="match status" value="1"/>
</dbReference>
<comment type="caution">
    <text evidence="15">The sequence shown here is derived from an EMBL/GenBank/DDBJ whole genome shotgun (WGS) entry which is preliminary data.</text>
</comment>
<name>A0A7J7EMS8_DICBM</name>
<feature type="transmembrane region" description="Helical" evidence="13">
    <location>
        <begin position="187"/>
        <end position="207"/>
    </location>
</feature>
<feature type="transmembrane region" description="Helical" evidence="13">
    <location>
        <begin position="420"/>
        <end position="440"/>
    </location>
</feature>
<dbReference type="GO" id="GO:0016503">
    <property type="term" value="F:pheromone receptor activity"/>
    <property type="evidence" value="ECO:0007669"/>
    <property type="project" value="InterPro"/>
</dbReference>